<dbReference type="PANTHER" id="PTHR43649:SF33">
    <property type="entry name" value="POLYGALACTURONAN_RHAMNOGALACTURONAN-BINDING PROTEIN YTCQ"/>
    <property type="match status" value="1"/>
</dbReference>
<dbReference type="InterPro" id="IPR050490">
    <property type="entry name" value="Bact_solute-bd_prot1"/>
</dbReference>
<evidence type="ECO:0000313" key="9">
    <source>
        <dbReference type="Proteomes" id="UP001154111"/>
    </source>
</evidence>
<dbReference type="PROSITE" id="PS51257">
    <property type="entry name" value="PROKAR_LIPOPROTEIN"/>
    <property type="match status" value="1"/>
</dbReference>
<evidence type="ECO:0000256" key="2">
    <source>
        <dbReference type="ARBA" id="ARBA00022729"/>
    </source>
</evidence>
<evidence type="ECO:0000313" key="8">
    <source>
        <dbReference type="Proteomes" id="UP001154095"/>
    </source>
</evidence>
<keyword evidence="3" id="KW-0472">Membrane</keyword>
<reference evidence="7" key="1">
    <citation type="submission" date="2022-04" db="EMBL/GenBank/DDBJ databases">
        <authorList>
            <person name="Forde T."/>
        </authorList>
    </citation>
    <scope>NUCLEOTIDE SEQUENCE</scope>
    <source>
        <strain evidence="7">A18Y016a</strain>
        <strain evidence="6">A18Y020d</strain>
    </source>
</reference>
<evidence type="ECO:0000256" key="3">
    <source>
        <dbReference type="ARBA" id="ARBA00023136"/>
    </source>
</evidence>
<keyword evidence="2" id="KW-0732">Signal</keyword>
<name>A0AAU9VI07_9FIRM</name>
<organism evidence="7 9">
    <name type="scientific">Erysipelothrix amsterdamensis</name>
    <dbReference type="NCBI Taxonomy" id="2929157"/>
    <lineage>
        <taxon>Bacteria</taxon>
        <taxon>Bacillati</taxon>
        <taxon>Bacillota</taxon>
        <taxon>Erysipelotrichia</taxon>
        <taxon>Erysipelotrichales</taxon>
        <taxon>Erysipelotrichaceae</taxon>
        <taxon>Erysipelothrix</taxon>
    </lineage>
</organism>
<keyword evidence="5" id="KW-0449">Lipoprotein</keyword>
<accession>A0AAU9VI07</accession>
<dbReference type="EMBL" id="OW659496">
    <property type="protein sequence ID" value="CAH2763279.1"/>
    <property type="molecule type" value="Genomic_DNA"/>
</dbReference>
<evidence type="ECO:0000256" key="5">
    <source>
        <dbReference type="ARBA" id="ARBA00023288"/>
    </source>
</evidence>
<dbReference type="GeneID" id="41396812"/>
<keyword evidence="8" id="KW-1185">Reference proteome</keyword>
<proteinExistence type="predicted"/>
<dbReference type="EMBL" id="OW659477">
    <property type="protein sequence ID" value="CAH2763319.1"/>
    <property type="molecule type" value="Genomic_DNA"/>
</dbReference>
<dbReference type="Pfam" id="PF01547">
    <property type="entry name" value="SBP_bac_1"/>
    <property type="match status" value="1"/>
</dbReference>
<keyword evidence="1" id="KW-1003">Cell membrane</keyword>
<dbReference type="Proteomes" id="UP001154095">
    <property type="component" value="Chromosome"/>
</dbReference>
<keyword evidence="4" id="KW-0564">Palmitate</keyword>
<dbReference type="RefSeq" id="WP_003775042.1">
    <property type="nucleotide sequence ID" value="NZ_OW659477.1"/>
</dbReference>
<evidence type="ECO:0000256" key="1">
    <source>
        <dbReference type="ARBA" id="ARBA00022475"/>
    </source>
</evidence>
<sequence length="431" mass="47538">MKRFTKGVITTAALALLLTGCGKKKDSEEVTIKYWNFPNFTNDQEFPDSADYDAALIKAFEEKNPTIKVDYQKIDFTDGPAKVETAIQSKTNPDVIYDAPGRVIDWASKGYLKEFADVDTKQLDASAVKASSLDNKLYLYPQGIAPFLMAVNTNVTDKLGITDLLPLDKEDNPGRNWTVDEFETFLKAVKEKDPEMIPTLLYAKSAAGDQGPRAFVSNLYGSWITDEAISEYTINNEQGVKGLEWVAKASKEGLLGSGQGLESKDGQEYFKSNKTAISILSSPGLRTQHMQGSDMNARFLPYPNDAKAPKYEFLVAGPAVFDNGDDAKAAAAQKFADFMINDEVWGKRTLLATGNFSAQQGQTGLYDDAELKFAESLTPQFGPYYNTIEGYAKMRPYWFPMLQSVMSGEAEPKAAADAFVEKANNTIKEAQ</sequence>
<dbReference type="InterPro" id="IPR006059">
    <property type="entry name" value="SBP"/>
</dbReference>
<protein>
    <submittedName>
        <fullName evidence="7">Extracellular solute-binding protein</fullName>
    </submittedName>
</protein>
<evidence type="ECO:0000313" key="7">
    <source>
        <dbReference type="EMBL" id="CAH2763319.1"/>
    </source>
</evidence>
<evidence type="ECO:0000256" key="4">
    <source>
        <dbReference type="ARBA" id="ARBA00023139"/>
    </source>
</evidence>
<gene>
    <name evidence="7" type="ORF">ERYAMS2_01666</name>
    <name evidence="6" type="ORF">ERYAMS_01371</name>
</gene>
<dbReference type="Gene3D" id="3.40.190.10">
    <property type="entry name" value="Periplasmic binding protein-like II"/>
    <property type="match status" value="1"/>
</dbReference>
<dbReference type="PANTHER" id="PTHR43649">
    <property type="entry name" value="ARABINOSE-BINDING PROTEIN-RELATED"/>
    <property type="match status" value="1"/>
</dbReference>
<dbReference type="SUPFAM" id="SSF53850">
    <property type="entry name" value="Periplasmic binding protein-like II"/>
    <property type="match status" value="1"/>
</dbReference>
<evidence type="ECO:0000313" key="6">
    <source>
        <dbReference type="EMBL" id="CAH2763279.1"/>
    </source>
</evidence>
<dbReference type="Proteomes" id="UP001154111">
    <property type="component" value="Chromosome"/>
</dbReference>
<dbReference type="AlphaFoldDB" id="A0AAU9VI07"/>